<dbReference type="InterPro" id="IPR000832">
    <property type="entry name" value="GPCR_2_secretin-like"/>
</dbReference>
<gene>
    <name evidence="15" type="ORF">DERP_005836</name>
</gene>
<name>A0ABQ8J9N9_DERPT</name>
<evidence type="ECO:0000256" key="4">
    <source>
        <dbReference type="ARBA" id="ARBA00022692"/>
    </source>
</evidence>
<comment type="subcellular location">
    <subcellularLocation>
        <location evidence="1">Cell membrane</location>
        <topology evidence="1">Multi-pass membrane protein</topology>
    </subcellularLocation>
</comment>
<evidence type="ECO:0000256" key="7">
    <source>
        <dbReference type="ARBA" id="ARBA00023136"/>
    </source>
</evidence>
<dbReference type="Pfam" id="PF02793">
    <property type="entry name" value="HRM"/>
    <property type="match status" value="1"/>
</dbReference>
<evidence type="ECO:0000256" key="5">
    <source>
        <dbReference type="ARBA" id="ARBA00022989"/>
    </source>
</evidence>
<dbReference type="Gene3D" id="1.20.1070.10">
    <property type="entry name" value="Rhodopsin 7-helix transmembrane proteins"/>
    <property type="match status" value="3"/>
</dbReference>
<feature type="domain" description="G-protein coupled receptors family 2 profile 2" evidence="14">
    <location>
        <begin position="378"/>
        <end position="993"/>
    </location>
</feature>
<evidence type="ECO:0000259" key="13">
    <source>
        <dbReference type="PROSITE" id="PS50227"/>
    </source>
</evidence>
<reference evidence="15 16" key="2">
    <citation type="journal article" date="2022" name="Mol. Biol. Evol.">
        <title>Comparative Genomics Reveals Insights into the Divergent Evolution of Astigmatic Mites and Household Pest Adaptations.</title>
        <authorList>
            <person name="Xiong Q."/>
            <person name="Wan A.T."/>
            <person name="Liu X."/>
            <person name="Fung C.S."/>
            <person name="Xiao X."/>
            <person name="Malainual N."/>
            <person name="Hou J."/>
            <person name="Wang L."/>
            <person name="Wang M."/>
            <person name="Yang K.Y."/>
            <person name="Cui Y."/>
            <person name="Leung E.L."/>
            <person name="Nong W."/>
            <person name="Shin S.K."/>
            <person name="Au S.W."/>
            <person name="Jeong K.Y."/>
            <person name="Chew F.T."/>
            <person name="Hui J.H."/>
            <person name="Leung T.F."/>
            <person name="Tungtrongchitr A."/>
            <person name="Zhong N."/>
            <person name="Liu Z."/>
            <person name="Tsui S.K."/>
        </authorList>
    </citation>
    <scope>NUCLEOTIDE SEQUENCE [LARGE SCALE GENOMIC DNA]</scope>
    <source>
        <strain evidence="15">Derp</strain>
    </source>
</reference>
<feature type="compositionally biased region" description="Low complexity" evidence="11">
    <location>
        <begin position="847"/>
        <end position="870"/>
    </location>
</feature>
<keyword evidence="10" id="KW-0807">Transducer</keyword>
<sequence>MSSSRILISRAKKRKIISTIILTIIMIIILAIYDLQYIDRSSLLISKVNFFPSIHCDQSTVNNKSTNHYGQQQNQRVLISSIIDNNNSMTIKTESNILKKDKQKSIRTTIKPEVLKHHQEKRQLDDDSIDINDVNENYDYSGQKQHQSNSNIDINTIDMMQLIRLIIDRIRIPCRTEWGIELTFDIYRLDTCARCYHYMPENVFKTGAKFSYKYFGQLVHPYYNITLASNETKKLAETFRSISMILKWQQCCHDAILCCIDYYHKYHHEFNIKNLTNIINDDQSTKSSSSDTIDHNSLHQNECPPTWDGWLCWNEYAQPSQQLERPCPKHIYWDQHSPPCRGYVTKFCDKNGHWYVNDDHHEWSNYTMCARDDIYAGRIRYSLITNIISMCALVPALFIFSHYKQVSSISRIRLHKHLFTSLLFHAIISALLKWHLLSGLQSAIESDVDLSTLATENNRTIIMETEKTTKTIETLQSISVNNDNNNNNNNDGIIYASYHRNIPSFCMILSILQRYFRSTNYLWMFNEAVYLHQLIKHAFVQPSLRPLIILAYSLPFITTTSYIFAREFFLQQISFSPEQSQQLNLAAKQSQQITLNNATNNFALFNDNIDSFPTTSSSSSSSKFWEDYPKISRYQQEQLITVLLSFDDEIRQNLIRELNIQDSHWNNPQLIYPSVHSHHRYLDQSTLIRYLLLGHHDANILPESFISNLDYEEMTYPETVNNNNNNNNDNDNYDDESLVHSYSFSLEEDISMAKVDDCWLTPSNQPWHEWIINGPNLAVLIINCFFLIWLLRVLCIKAAATSIMIATSSPPPSSSSLRRSVVHNNDNINNNNNLNNKIDTSSACFNHHSSSSPTSTLENITNNNNNNNENDAVDDENNNNDSCTTKLQRWYHHRKSSIHSTISSTQQQQQLPSSSSSISRYNRTSSTLFNRQSFLVSLRAAVLLLPLYGLHYLFIVYRPKIENCWLSETYHYLSLSFDGLQGLMVSIIFCFANSEIRNLLTRSFQRVSNRQRSVTIYMSDIGHINGNRE</sequence>
<evidence type="ECO:0000256" key="3">
    <source>
        <dbReference type="ARBA" id="ARBA00022475"/>
    </source>
</evidence>
<dbReference type="SMART" id="SM00008">
    <property type="entry name" value="HormR"/>
    <property type="match status" value="1"/>
</dbReference>
<dbReference type="PANTHER" id="PTHR45620">
    <property type="entry name" value="PDF RECEPTOR-LIKE PROTEIN-RELATED"/>
    <property type="match status" value="1"/>
</dbReference>
<feature type="compositionally biased region" description="Low complexity" evidence="11">
    <location>
        <begin position="824"/>
        <end position="833"/>
    </location>
</feature>
<keyword evidence="16" id="KW-1185">Reference proteome</keyword>
<keyword evidence="7 12" id="KW-0472">Membrane</keyword>
<evidence type="ECO:0000256" key="10">
    <source>
        <dbReference type="ARBA" id="ARBA00023224"/>
    </source>
</evidence>
<dbReference type="PROSITE" id="PS50261">
    <property type="entry name" value="G_PROTEIN_RECEP_F2_4"/>
    <property type="match status" value="1"/>
</dbReference>
<feature type="region of interest" description="Disordered" evidence="11">
    <location>
        <begin position="845"/>
        <end position="879"/>
    </location>
</feature>
<keyword evidence="8" id="KW-0675">Receptor</keyword>
<feature type="transmembrane region" description="Helical" evidence="12">
    <location>
        <begin position="16"/>
        <end position="33"/>
    </location>
</feature>
<evidence type="ECO:0008006" key="17">
    <source>
        <dbReference type="Google" id="ProtNLM"/>
    </source>
</evidence>
<evidence type="ECO:0000256" key="12">
    <source>
        <dbReference type="SAM" id="Phobius"/>
    </source>
</evidence>
<dbReference type="PANTHER" id="PTHR45620:SF42">
    <property type="entry name" value="G-PROTEIN COUPLED RECEPTOR SEB-2"/>
    <property type="match status" value="1"/>
</dbReference>
<dbReference type="EMBL" id="NJHN03000060">
    <property type="protein sequence ID" value="KAH9419326.1"/>
    <property type="molecule type" value="Genomic_DNA"/>
</dbReference>
<reference evidence="15 16" key="1">
    <citation type="journal article" date="2018" name="J. Allergy Clin. Immunol.">
        <title>High-quality assembly of Dermatophagoides pteronyssinus genome and transcriptome reveals a wide range of novel allergens.</title>
        <authorList>
            <person name="Liu X.Y."/>
            <person name="Yang K.Y."/>
            <person name="Wang M.Q."/>
            <person name="Kwok J.S."/>
            <person name="Zeng X."/>
            <person name="Yang Z."/>
            <person name="Xiao X.J."/>
            <person name="Lau C.P."/>
            <person name="Li Y."/>
            <person name="Huang Z.M."/>
            <person name="Ba J.G."/>
            <person name="Yim A.K."/>
            <person name="Ouyang C.Y."/>
            <person name="Ngai S.M."/>
            <person name="Chan T.F."/>
            <person name="Leung E.L."/>
            <person name="Liu L."/>
            <person name="Liu Z.G."/>
            <person name="Tsui S.K."/>
        </authorList>
    </citation>
    <scope>NUCLEOTIDE SEQUENCE [LARGE SCALE GENOMIC DNA]</scope>
    <source>
        <strain evidence="15">Derp</strain>
    </source>
</reference>
<dbReference type="PROSITE" id="PS50227">
    <property type="entry name" value="G_PROTEIN_RECEP_F2_3"/>
    <property type="match status" value="1"/>
</dbReference>
<evidence type="ECO:0000256" key="6">
    <source>
        <dbReference type="ARBA" id="ARBA00023040"/>
    </source>
</evidence>
<keyword evidence="4 12" id="KW-0812">Transmembrane</keyword>
<dbReference type="PROSITE" id="PS00650">
    <property type="entry name" value="G_PROTEIN_RECEP_F2_2"/>
    <property type="match status" value="1"/>
</dbReference>
<dbReference type="PRINTS" id="PR00249">
    <property type="entry name" value="GPCRSECRETIN"/>
</dbReference>
<dbReference type="InterPro" id="IPR017981">
    <property type="entry name" value="GPCR_2-like_7TM"/>
</dbReference>
<feature type="domain" description="G-protein coupled receptors family 2 profile 1" evidence="13">
    <location>
        <begin position="303"/>
        <end position="373"/>
    </location>
</feature>
<keyword evidence="3" id="KW-1003">Cell membrane</keyword>
<dbReference type="Gene3D" id="4.10.1240.10">
    <property type="entry name" value="GPCR, family 2, extracellular hormone receptor domain"/>
    <property type="match status" value="1"/>
</dbReference>
<organism evidence="15 16">
    <name type="scientific">Dermatophagoides pteronyssinus</name>
    <name type="common">European house dust mite</name>
    <dbReference type="NCBI Taxonomy" id="6956"/>
    <lineage>
        <taxon>Eukaryota</taxon>
        <taxon>Metazoa</taxon>
        <taxon>Ecdysozoa</taxon>
        <taxon>Arthropoda</taxon>
        <taxon>Chelicerata</taxon>
        <taxon>Arachnida</taxon>
        <taxon>Acari</taxon>
        <taxon>Acariformes</taxon>
        <taxon>Sarcoptiformes</taxon>
        <taxon>Astigmata</taxon>
        <taxon>Psoroptidia</taxon>
        <taxon>Analgoidea</taxon>
        <taxon>Pyroglyphidae</taxon>
        <taxon>Dermatophagoidinae</taxon>
        <taxon>Dermatophagoides</taxon>
    </lineage>
</organism>
<feature type="transmembrane region" description="Helical" evidence="12">
    <location>
        <begin position="969"/>
        <end position="992"/>
    </location>
</feature>
<evidence type="ECO:0000313" key="16">
    <source>
        <dbReference type="Proteomes" id="UP000887458"/>
    </source>
</evidence>
<dbReference type="Proteomes" id="UP000887458">
    <property type="component" value="Unassembled WGS sequence"/>
</dbReference>
<dbReference type="Pfam" id="PF00002">
    <property type="entry name" value="7tm_2"/>
    <property type="match status" value="2"/>
</dbReference>
<evidence type="ECO:0000256" key="2">
    <source>
        <dbReference type="ARBA" id="ARBA00005314"/>
    </source>
</evidence>
<evidence type="ECO:0000259" key="14">
    <source>
        <dbReference type="PROSITE" id="PS50261"/>
    </source>
</evidence>
<comment type="caution">
    <text evidence="15">The sequence shown here is derived from an EMBL/GenBank/DDBJ whole genome shotgun (WGS) entry which is preliminary data.</text>
</comment>
<keyword evidence="6" id="KW-0297">G-protein coupled receptor</keyword>
<dbReference type="InterPro" id="IPR036445">
    <property type="entry name" value="GPCR_2_extracell_dom_sf"/>
</dbReference>
<evidence type="ECO:0000313" key="15">
    <source>
        <dbReference type="EMBL" id="KAH9419326.1"/>
    </source>
</evidence>
<dbReference type="SUPFAM" id="SSF111418">
    <property type="entry name" value="Hormone receptor domain"/>
    <property type="match status" value="1"/>
</dbReference>
<feature type="transmembrane region" description="Helical" evidence="12">
    <location>
        <begin position="379"/>
        <end position="398"/>
    </location>
</feature>
<dbReference type="InterPro" id="IPR050332">
    <property type="entry name" value="GPCR_2"/>
</dbReference>
<feature type="region of interest" description="Disordered" evidence="11">
    <location>
        <begin position="807"/>
        <end position="833"/>
    </location>
</feature>
<evidence type="ECO:0000256" key="1">
    <source>
        <dbReference type="ARBA" id="ARBA00004651"/>
    </source>
</evidence>
<protein>
    <recommendedName>
        <fullName evidence="17">Calcitonin gene-related peptide type 1 receptor-like</fullName>
    </recommendedName>
</protein>
<keyword evidence="5 12" id="KW-1133">Transmembrane helix</keyword>
<dbReference type="InterPro" id="IPR001879">
    <property type="entry name" value="GPCR_2_extracellular_dom"/>
</dbReference>
<accession>A0ABQ8J9N9</accession>
<dbReference type="InterPro" id="IPR017983">
    <property type="entry name" value="GPCR_2_secretin-like_CS"/>
</dbReference>
<proteinExistence type="inferred from homology"/>
<evidence type="ECO:0000256" key="9">
    <source>
        <dbReference type="ARBA" id="ARBA00023180"/>
    </source>
</evidence>
<keyword evidence="9" id="KW-0325">Glycoprotein</keyword>
<feature type="transmembrane region" description="Helical" evidence="12">
    <location>
        <begin position="777"/>
        <end position="795"/>
    </location>
</feature>
<comment type="similarity">
    <text evidence="2">Belongs to the G-protein coupled receptor 2 family.</text>
</comment>
<evidence type="ECO:0000256" key="11">
    <source>
        <dbReference type="SAM" id="MobiDB-lite"/>
    </source>
</evidence>
<feature type="transmembrane region" description="Helical" evidence="12">
    <location>
        <begin position="936"/>
        <end position="957"/>
    </location>
</feature>
<evidence type="ECO:0000256" key="8">
    <source>
        <dbReference type="ARBA" id="ARBA00023170"/>
    </source>
</evidence>